<dbReference type="CDD" id="cd00200">
    <property type="entry name" value="WD40"/>
    <property type="match status" value="1"/>
</dbReference>
<organism evidence="6">
    <name type="scientific">Hyalella azteca</name>
    <name type="common">Amphipod</name>
    <dbReference type="NCBI Taxonomy" id="294128"/>
    <lineage>
        <taxon>Eukaryota</taxon>
        <taxon>Metazoa</taxon>
        <taxon>Ecdysozoa</taxon>
        <taxon>Arthropoda</taxon>
        <taxon>Crustacea</taxon>
        <taxon>Multicrustacea</taxon>
        <taxon>Malacostraca</taxon>
        <taxon>Eumalacostraca</taxon>
        <taxon>Peracarida</taxon>
        <taxon>Amphipoda</taxon>
        <taxon>Senticaudata</taxon>
        <taxon>Talitrida</taxon>
        <taxon>Talitroidea</taxon>
        <taxon>Hyalellidae</taxon>
        <taxon>Hyalella</taxon>
    </lineage>
</organism>
<reference evidence="6" key="2">
    <citation type="journal article" date="2018" name="Environ. Sci. Technol.">
        <title>The Toxicogenome of Hyalella azteca: A Model for Sediment Ecotoxicology and Evolutionary Toxicology.</title>
        <authorList>
            <person name="Poynton H.C."/>
            <person name="Hasenbein S."/>
            <person name="Benoit J.B."/>
            <person name="Sepulveda M.S."/>
            <person name="Poelchau M.F."/>
            <person name="Hughes D.S.T."/>
            <person name="Murali S.C."/>
            <person name="Chen S."/>
            <person name="Glastad K.M."/>
            <person name="Goodisman M.A.D."/>
            <person name="Werren J.H."/>
            <person name="Vineis J.H."/>
            <person name="Bowen J.L."/>
            <person name="Friedrich M."/>
            <person name="Jones J."/>
            <person name="Robertson H.M."/>
            <person name="Feyereisen R."/>
            <person name="Mechler-Hickson A."/>
            <person name="Mathers N."/>
            <person name="Lee C.E."/>
            <person name="Colbourne J.K."/>
            <person name="Biales A."/>
            <person name="Johnston J.S."/>
            <person name="Wellborn G.A."/>
            <person name="Rosendale A.J."/>
            <person name="Cridge A.G."/>
            <person name="Munoz-Torres M.C."/>
            <person name="Bain P.A."/>
            <person name="Manny A.R."/>
            <person name="Major K.M."/>
            <person name="Lambert F.N."/>
            <person name="Vulpe C.D."/>
            <person name="Tuck P."/>
            <person name="Blalock B.J."/>
            <person name="Lin Y.Y."/>
            <person name="Smith M.E."/>
            <person name="Ochoa-Acuna H."/>
            <person name="Chen M.M."/>
            <person name="Childers C.P."/>
            <person name="Qu J."/>
            <person name="Dugan S."/>
            <person name="Lee S.L."/>
            <person name="Chao H."/>
            <person name="Dinh H."/>
            <person name="Han Y."/>
            <person name="Doddapaneni H."/>
            <person name="Worley K.C."/>
            <person name="Muzny D.M."/>
            <person name="Gibbs R.A."/>
            <person name="Richards S."/>
        </authorList>
    </citation>
    <scope>NUCLEOTIDE SEQUENCE</scope>
    <source>
        <strain evidence="6">HAZT.00-mixed</strain>
        <tissue evidence="6">Whole organism</tissue>
    </source>
</reference>
<dbReference type="GO" id="GO:0017070">
    <property type="term" value="F:U6 snRNA binding"/>
    <property type="evidence" value="ECO:0007669"/>
    <property type="project" value="TreeGrafter"/>
</dbReference>
<feature type="region of interest" description="Disordered" evidence="4">
    <location>
        <begin position="133"/>
        <end position="159"/>
    </location>
</feature>
<feature type="repeat" description="WD" evidence="3">
    <location>
        <begin position="489"/>
        <end position="523"/>
    </location>
</feature>
<dbReference type="SMART" id="SM00500">
    <property type="entry name" value="SFM"/>
    <property type="match status" value="1"/>
</dbReference>
<dbReference type="GO" id="GO:0000398">
    <property type="term" value="P:mRNA splicing, via spliceosome"/>
    <property type="evidence" value="ECO:0007669"/>
    <property type="project" value="TreeGrafter"/>
</dbReference>
<evidence type="ECO:0000256" key="1">
    <source>
        <dbReference type="ARBA" id="ARBA00022574"/>
    </source>
</evidence>
<dbReference type="Gene3D" id="4.10.280.110">
    <property type="entry name" value="Pre-mRNA processing factor 4 domain"/>
    <property type="match status" value="1"/>
</dbReference>
<feature type="repeat" description="WD" evidence="3">
    <location>
        <begin position="446"/>
        <end position="478"/>
    </location>
</feature>
<keyword evidence="1 3" id="KW-0853">WD repeat</keyword>
<name>A0A6A0H394_HYAAZ</name>
<feature type="repeat" description="WD" evidence="3">
    <location>
        <begin position="270"/>
        <end position="319"/>
    </location>
</feature>
<feature type="repeat" description="WD" evidence="3">
    <location>
        <begin position="404"/>
        <end position="445"/>
    </location>
</feature>
<dbReference type="InterPro" id="IPR014906">
    <property type="entry name" value="PRP4-like"/>
</dbReference>
<dbReference type="OrthoDB" id="540662at2759"/>
<dbReference type="InterPro" id="IPR036322">
    <property type="entry name" value="WD40_repeat_dom_sf"/>
</dbReference>
<dbReference type="PROSITE" id="PS50082">
    <property type="entry name" value="WD_REPEATS_2"/>
    <property type="match status" value="6"/>
</dbReference>
<dbReference type="PRINTS" id="PR00320">
    <property type="entry name" value="GPROTEINBRPT"/>
</dbReference>
<dbReference type="PROSITE" id="PS00678">
    <property type="entry name" value="WD_REPEATS_1"/>
    <property type="match status" value="1"/>
</dbReference>
<gene>
    <name evidence="6" type="ORF">HAZT_HAZT007722</name>
</gene>
<comment type="caution">
    <text evidence="6">The sequence shown here is derived from an EMBL/GenBank/DDBJ whole genome shotgun (WGS) entry which is preliminary data.</text>
</comment>
<dbReference type="EMBL" id="JQDR03007710">
    <property type="protein sequence ID" value="KAA0198196.1"/>
    <property type="molecule type" value="Genomic_DNA"/>
</dbReference>
<dbReference type="PANTHER" id="PTHR19846:SF0">
    <property type="entry name" value="PRE-MRNA PROCESSING FACTOR 4"/>
    <property type="match status" value="1"/>
</dbReference>
<dbReference type="InterPro" id="IPR019775">
    <property type="entry name" value="WD40_repeat_CS"/>
</dbReference>
<feature type="repeat" description="WD" evidence="3">
    <location>
        <begin position="362"/>
        <end position="403"/>
    </location>
</feature>
<dbReference type="InterPro" id="IPR001680">
    <property type="entry name" value="WD40_rpt"/>
</dbReference>
<evidence type="ECO:0000313" key="6">
    <source>
        <dbReference type="EMBL" id="KAA0198196.1"/>
    </source>
</evidence>
<dbReference type="AlphaFoldDB" id="A0A6A0H394"/>
<dbReference type="FunFam" id="2.130.10.10:FF:001211">
    <property type="entry name" value="CBN-PRP-4 protein"/>
    <property type="match status" value="1"/>
</dbReference>
<accession>A0A6A0H394</accession>
<sequence length="523" mass="58023">MSGGKDSPMVIDSDGSDSYESEDDYSPPGSPRSRTDTPPPPPPGTTSDGSPGQDNIVDGAQDYVDVDESPVVVDEKAALLEEFERKRRARQMHVPTEDSEVGAVLRQHGAPFCLFGEGPAERRDRLKDLLSRLTTDQQQQQQQQQHVTKQELPSVRRKEETWYHEGPKRLKEVRQNLLQYSIPRARDRLEKERALNADPTLITAQKQETSARLRRYQLLISQNADIRPVSCVRFSPDGRQLATASWSGNVQVSVSLRYFFRDLVHRIRSLRGHEGHVDSLAWHPQARISQSPAQLNLASCGRDGSVLLWGLESESCIASLPSVGARATEVAFHPCGTLLAVTVDDASWRLWDVEAGEEVLFQEGHSKGVCSISFQKDGALAATGGMDNFGRVWDLRTGRCVMFMAGHQGAILSVDWSPDCYHLASGSADNSVRIWDVRQRVSILTLPAHTKLVSAVRYEPCNGSYLATCSYDGMVRLWPHKVCQPLRTLQGHGHKIMSVDISPDGTSIATGAFDKTYKIWGPD</sequence>
<dbReference type="Proteomes" id="UP000711488">
    <property type="component" value="Unassembled WGS sequence"/>
</dbReference>
<dbReference type="FunFam" id="2.130.10.10:FF:000443">
    <property type="entry name" value="U4/U6 small nuclear ribonucleoprotein Prp4"/>
    <property type="match status" value="1"/>
</dbReference>
<dbReference type="GO" id="GO:0030621">
    <property type="term" value="F:U4 snRNA binding"/>
    <property type="evidence" value="ECO:0007669"/>
    <property type="project" value="TreeGrafter"/>
</dbReference>
<dbReference type="Pfam" id="PF08799">
    <property type="entry name" value="PRP4"/>
    <property type="match status" value="1"/>
</dbReference>
<dbReference type="SUPFAM" id="SSF50978">
    <property type="entry name" value="WD40 repeat-like"/>
    <property type="match status" value="1"/>
</dbReference>
<evidence type="ECO:0000256" key="2">
    <source>
        <dbReference type="ARBA" id="ARBA00022737"/>
    </source>
</evidence>
<dbReference type="InterPro" id="IPR015943">
    <property type="entry name" value="WD40/YVTN_repeat-like_dom_sf"/>
</dbReference>
<evidence type="ECO:0000259" key="5">
    <source>
        <dbReference type="SMART" id="SM00500"/>
    </source>
</evidence>
<dbReference type="GO" id="GO:0046540">
    <property type="term" value="C:U4/U6 x U5 tri-snRNP complex"/>
    <property type="evidence" value="ECO:0007669"/>
    <property type="project" value="TreeGrafter"/>
</dbReference>
<feature type="repeat" description="WD" evidence="3">
    <location>
        <begin position="320"/>
        <end position="361"/>
    </location>
</feature>
<evidence type="ECO:0000256" key="4">
    <source>
        <dbReference type="SAM" id="MobiDB-lite"/>
    </source>
</evidence>
<feature type="compositionally biased region" description="Acidic residues" evidence="4">
    <location>
        <begin position="14"/>
        <end position="25"/>
    </location>
</feature>
<dbReference type="Pfam" id="PF00400">
    <property type="entry name" value="WD40"/>
    <property type="match status" value="7"/>
</dbReference>
<reference evidence="6" key="1">
    <citation type="submission" date="2014-08" db="EMBL/GenBank/DDBJ databases">
        <authorList>
            <person name="Murali S."/>
            <person name="Richards S."/>
            <person name="Bandaranaike D."/>
            <person name="Bellair M."/>
            <person name="Blankenburg K."/>
            <person name="Chao H."/>
            <person name="Dinh H."/>
            <person name="Doddapaneni H."/>
            <person name="Dugan-Rocha S."/>
            <person name="Elkadiri S."/>
            <person name="Gnanaolivu R."/>
            <person name="Hughes D."/>
            <person name="Lee S."/>
            <person name="Li M."/>
            <person name="Ming W."/>
            <person name="Munidasa M."/>
            <person name="Muniz J."/>
            <person name="Nguyen L."/>
            <person name="Osuji N."/>
            <person name="Pu L.-L."/>
            <person name="Puazo M."/>
            <person name="Skinner E."/>
            <person name="Qu C."/>
            <person name="Quiroz J."/>
            <person name="Raj R."/>
            <person name="Weissenberger G."/>
            <person name="Xin Y."/>
            <person name="Zou X."/>
            <person name="Han Y."/>
            <person name="Worley K."/>
            <person name="Muzny D."/>
            <person name="Gibbs R."/>
        </authorList>
    </citation>
    <scope>NUCLEOTIDE SEQUENCE</scope>
    <source>
        <strain evidence="6">HAZT.00-mixed</strain>
        <tissue evidence="6">Whole organism</tissue>
    </source>
</reference>
<keyword evidence="2" id="KW-0677">Repeat</keyword>
<dbReference type="PANTHER" id="PTHR19846">
    <property type="entry name" value="WD40 REPEAT PROTEIN"/>
    <property type="match status" value="1"/>
</dbReference>
<proteinExistence type="predicted"/>
<dbReference type="SUPFAM" id="SSF158230">
    <property type="entry name" value="PRP4-like"/>
    <property type="match status" value="1"/>
</dbReference>
<dbReference type="PROSITE" id="PS50294">
    <property type="entry name" value="WD_REPEATS_REGION"/>
    <property type="match status" value="4"/>
</dbReference>
<feature type="domain" description="Pre-mRNA processing factor 4 (PRP4)-like" evidence="5">
    <location>
        <begin position="96"/>
        <end position="145"/>
    </location>
</feature>
<reference evidence="6" key="3">
    <citation type="submission" date="2019-06" db="EMBL/GenBank/DDBJ databases">
        <authorList>
            <person name="Poynton C."/>
            <person name="Hasenbein S."/>
            <person name="Benoit J.B."/>
            <person name="Sepulveda M.S."/>
            <person name="Poelchau M.F."/>
            <person name="Murali S.C."/>
            <person name="Chen S."/>
            <person name="Glastad K.M."/>
            <person name="Werren J.H."/>
            <person name="Vineis J.H."/>
            <person name="Bowen J.L."/>
            <person name="Friedrich M."/>
            <person name="Jones J."/>
            <person name="Robertson H.M."/>
            <person name="Feyereisen R."/>
            <person name="Mechler-Hickson A."/>
            <person name="Mathers N."/>
            <person name="Lee C.E."/>
            <person name="Colbourne J.K."/>
            <person name="Biales A."/>
            <person name="Johnston J.S."/>
            <person name="Wellborn G.A."/>
            <person name="Rosendale A.J."/>
            <person name="Cridge A.G."/>
            <person name="Munoz-Torres M.C."/>
            <person name="Bain P.A."/>
            <person name="Manny A.R."/>
            <person name="Major K.M."/>
            <person name="Lambert F.N."/>
            <person name="Vulpe C.D."/>
            <person name="Tuck P."/>
            <person name="Blalock B.J."/>
            <person name="Lin Y.-Y."/>
            <person name="Smith M.E."/>
            <person name="Ochoa-Acuna H."/>
            <person name="Chen M.-J.M."/>
            <person name="Childers C.P."/>
            <person name="Qu J."/>
            <person name="Dugan S."/>
            <person name="Lee S.L."/>
            <person name="Chao H."/>
            <person name="Dinh H."/>
            <person name="Han Y."/>
            <person name="Doddapaneni H."/>
            <person name="Worley K.C."/>
            <person name="Muzny D.M."/>
            <person name="Gibbs R.A."/>
            <person name="Richards S."/>
        </authorList>
    </citation>
    <scope>NUCLEOTIDE SEQUENCE</scope>
    <source>
        <strain evidence="6">HAZT.00-mixed</strain>
        <tissue evidence="6">Whole organism</tissue>
    </source>
</reference>
<dbReference type="SMART" id="SM00320">
    <property type="entry name" value="WD40"/>
    <property type="match status" value="7"/>
</dbReference>
<evidence type="ECO:0000256" key="3">
    <source>
        <dbReference type="PROSITE-ProRule" id="PRU00221"/>
    </source>
</evidence>
<protein>
    <recommendedName>
        <fullName evidence="5">Pre-mRNA processing factor 4 (PRP4)-like domain-containing protein</fullName>
    </recommendedName>
</protein>
<feature type="region of interest" description="Disordered" evidence="4">
    <location>
        <begin position="1"/>
        <end position="69"/>
    </location>
</feature>
<dbReference type="InterPro" id="IPR036285">
    <property type="entry name" value="PRP4-like_sf"/>
</dbReference>
<dbReference type="Gene3D" id="2.130.10.10">
    <property type="entry name" value="YVTN repeat-like/Quinoprotein amine dehydrogenase"/>
    <property type="match status" value="2"/>
</dbReference>
<feature type="compositionally biased region" description="Low complexity" evidence="4">
    <location>
        <begin position="133"/>
        <end position="145"/>
    </location>
</feature>
<dbReference type="InterPro" id="IPR020472">
    <property type="entry name" value="WD40_PAC1"/>
</dbReference>